<evidence type="ECO:0000313" key="1">
    <source>
        <dbReference type="EMBL" id="CYV22096.1"/>
    </source>
</evidence>
<dbReference type="RefSeq" id="WP_153601481.1">
    <property type="nucleotide sequence ID" value="NZ_CEEJ01000029.1"/>
</dbReference>
<organism evidence="1 2">
    <name type="scientific">Streptococcus suis</name>
    <dbReference type="NCBI Taxonomy" id="1307"/>
    <lineage>
        <taxon>Bacteria</taxon>
        <taxon>Bacillati</taxon>
        <taxon>Bacillota</taxon>
        <taxon>Bacilli</taxon>
        <taxon>Lactobacillales</taxon>
        <taxon>Streptococcaceae</taxon>
        <taxon>Streptococcus</taxon>
    </lineage>
</organism>
<gene>
    <name evidence="1" type="ORF">ERS132406_02105</name>
</gene>
<proteinExistence type="predicted"/>
<name>A0A116RIM4_STRSU</name>
<dbReference type="AlphaFoldDB" id="A0A116RIM4"/>
<dbReference type="EMBL" id="FIGZ01000041">
    <property type="protein sequence ID" value="CYV22096.1"/>
    <property type="molecule type" value="Genomic_DNA"/>
</dbReference>
<protein>
    <submittedName>
        <fullName evidence="1">Uncharacterized protein</fullName>
    </submittedName>
</protein>
<evidence type="ECO:0000313" key="2">
    <source>
        <dbReference type="Proteomes" id="UP000072083"/>
    </source>
</evidence>
<reference evidence="1 2" key="1">
    <citation type="submission" date="2016-02" db="EMBL/GenBank/DDBJ databases">
        <authorList>
            <consortium name="Pathogen Informatics"/>
        </authorList>
    </citation>
    <scope>NUCLEOTIDE SEQUENCE [LARGE SCALE GENOMIC DNA]</scope>
    <source>
        <strain evidence="1 2">LSS44</strain>
    </source>
</reference>
<dbReference type="Proteomes" id="UP000072083">
    <property type="component" value="Unassembled WGS sequence"/>
</dbReference>
<sequence>MMTRYNTIHKINDTWGSYEEKGKTPQWVNLKTGEHYDQKNKETLTDFLNHK</sequence>
<accession>A0A116RIM4</accession>